<evidence type="ECO:0000313" key="1">
    <source>
        <dbReference type="EMBL" id="AUD07152.1"/>
    </source>
</evidence>
<evidence type="ECO:0000313" key="2">
    <source>
        <dbReference type="Proteomes" id="UP000232883"/>
    </source>
</evidence>
<accession>A0A2K8ZB90</accession>
<reference evidence="1 2" key="1">
    <citation type="submission" date="2017-11" db="EMBL/GenBank/DDBJ databases">
        <title>Taxonomic description and genome sequences of Spirosoma HA7 sp. nov., isolated from pollen microhabitat of Corylus avellana.</title>
        <authorList>
            <person name="Ambika Manirajan B."/>
            <person name="Suarez C."/>
            <person name="Ratering S."/>
            <person name="Geissler-Plaum R."/>
            <person name="Cardinale M."/>
            <person name="Sylvia S."/>
        </authorList>
    </citation>
    <scope>NUCLEOTIDE SEQUENCE [LARGE SCALE GENOMIC DNA]</scope>
    <source>
        <strain evidence="1 2">HA7</strain>
    </source>
</reference>
<dbReference type="AlphaFoldDB" id="A0A2K8ZB90"/>
<dbReference type="Proteomes" id="UP000232883">
    <property type="component" value="Chromosome"/>
</dbReference>
<gene>
    <name evidence="1" type="ORF">CWM47_04105</name>
</gene>
<dbReference type="CDD" id="cd15482">
    <property type="entry name" value="Sialidase_non-viral"/>
    <property type="match status" value="1"/>
</dbReference>
<evidence type="ECO:0008006" key="3">
    <source>
        <dbReference type="Google" id="ProtNLM"/>
    </source>
</evidence>
<keyword evidence="2" id="KW-1185">Reference proteome</keyword>
<name>A0A2K8ZB90_9BACT</name>
<organism evidence="1 2">
    <name type="scientific">Spirosoma pollinicola</name>
    <dbReference type="NCBI Taxonomy" id="2057025"/>
    <lineage>
        <taxon>Bacteria</taxon>
        <taxon>Pseudomonadati</taxon>
        <taxon>Bacteroidota</taxon>
        <taxon>Cytophagia</taxon>
        <taxon>Cytophagales</taxon>
        <taxon>Cytophagaceae</taxon>
        <taxon>Spirosoma</taxon>
    </lineage>
</organism>
<proteinExistence type="predicted"/>
<dbReference type="SUPFAM" id="SSF50939">
    <property type="entry name" value="Sialidases"/>
    <property type="match status" value="1"/>
</dbReference>
<dbReference type="EMBL" id="CP025096">
    <property type="protein sequence ID" value="AUD07152.1"/>
    <property type="molecule type" value="Genomic_DNA"/>
</dbReference>
<protein>
    <recommendedName>
        <fullName evidence="3">Exo-alpha-sialidase</fullName>
    </recommendedName>
</protein>
<dbReference type="Gene3D" id="2.120.10.10">
    <property type="match status" value="1"/>
</dbReference>
<dbReference type="KEGG" id="spir:CWM47_04105"/>
<dbReference type="OrthoDB" id="847524at2"/>
<sequence length="313" mass="34137">MTDLDGVAHIVYGRGEVLYYTTTGTGEQFKPSMRIDSLLGLAIGATRGPQIAVNKQSVVITALDKMGNVWAYSRSKSTGQWQKRVRVNDVADIAKEGFVALAAGPANEYTAVWLDLRGDKRNKLVGARSTDGGRTWSVNKTMYQSPDGTICECCQVSAVSQGKQVVLMFRNFINGSRDMYLLTSTDGGQTFGKAEKIGEGTWKLNACPMDGGGMSISPDGNLSTVWRRADKLYTARPGQPEIELATGKNAKIVTTQKGDYIVFQREGQLWKITPGQPQPTAFGSGAYANMTRLSNDRVLCLWEQDGTIRAEII</sequence>
<dbReference type="InterPro" id="IPR036278">
    <property type="entry name" value="Sialidase_sf"/>
</dbReference>